<keyword evidence="3" id="KW-0804">Transcription</keyword>
<feature type="compositionally biased region" description="Low complexity" evidence="5">
    <location>
        <begin position="50"/>
        <end position="67"/>
    </location>
</feature>
<dbReference type="PRINTS" id="PR00455">
    <property type="entry name" value="HTHTETR"/>
</dbReference>
<evidence type="ECO:0000256" key="2">
    <source>
        <dbReference type="ARBA" id="ARBA00023125"/>
    </source>
</evidence>
<protein>
    <submittedName>
        <fullName evidence="7">Transcriptional regulator, TetR family</fullName>
    </submittedName>
</protein>
<dbReference type="PANTHER" id="PTHR30055">
    <property type="entry name" value="HTH-TYPE TRANSCRIPTIONAL REGULATOR RUTR"/>
    <property type="match status" value="1"/>
</dbReference>
<feature type="compositionally biased region" description="Basic and acidic residues" evidence="5">
    <location>
        <begin position="1"/>
        <end position="11"/>
    </location>
</feature>
<dbReference type="InterPro" id="IPR036271">
    <property type="entry name" value="Tet_transcr_reg_TetR-rel_C_sf"/>
</dbReference>
<keyword evidence="2 4" id="KW-0238">DNA-binding</keyword>
<dbReference type="SUPFAM" id="SSF46689">
    <property type="entry name" value="Homeodomain-like"/>
    <property type="match status" value="1"/>
</dbReference>
<keyword evidence="1" id="KW-0805">Transcription regulation</keyword>
<name>A0A1H2S8N1_9RHOB</name>
<dbReference type="PANTHER" id="PTHR30055:SF234">
    <property type="entry name" value="HTH-TYPE TRANSCRIPTIONAL REGULATOR BETI"/>
    <property type="match status" value="1"/>
</dbReference>
<evidence type="ECO:0000256" key="1">
    <source>
        <dbReference type="ARBA" id="ARBA00023015"/>
    </source>
</evidence>
<dbReference type="InterPro" id="IPR001647">
    <property type="entry name" value="HTH_TetR"/>
</dbReference>
<evidence type="ECO:0000313" key="8">
    <source>
        <dbReference type="Proteomes" id="UP000199118"/>
    </source>
</evidence>
<accession>A0A1H2S8N1</accession>
<dbReference type="GO" id="GO:0000976">
    <property type="term" value="F:transcription cis-regulatory region binding"/>
    <property type="evidence" value="ECO:0007669"/>
    <property type="project" value="TreeGrafter"/>
</dbReference>
<dbReference type="SUPFAM" id="SSF48498">
    <property type="entry name" value="Tetracyclin repressor-like, C-terminal domain"/>
    <property type="match status" value="1"/>
</dbReference>
<dbReference type="Proteomes" id="UP000199118">
    <property type="component" value="Unassembled WGS sequence"/>
</dbReference>
<dbReference type="GO" id="GO:0003700">
    <property type="term" value="F:DNA-binding transcription factor activity"/>
    <property type="evidence" value="ECO:0007669"/>
    <property type="project" value="TreeGrafter"/>
</dbReference>
<organism evidence="7 8">
    <name type="scientific">Albimonas donghaensis</name>
    <dbReference type="NCBI Taxonomy" id="356660"/>
    <lineage>
        <taxon>Bacteria</taxon>
        <taxon>Pseudomonadati</taxon>
        <taxon>Pseudomonadota</taxon>
        <taxon>Alphaproteobacteria</taxon>
        <taxon>Rhodobacterales</taxon>
        <taxon>Paracoccaceae</taxon>
        <taxon>Albimonas</taxon>
    </lineage>
</organism>
<evidence type="ECO:0000256" key="5">
    <source>
        <dbReference type="SAM" id="MobiDB-lite"/>
    </source>
</evidence>
<feature type="compositionally biased region" description="Low complexity" evidence="5">
    <location>
        <begin position="293"/>
        <end position="305"/>
    </location>
</feature>
<evidence type="ECO:0000313" key="7">
    <source>
        <dbReference type="EMBL" id="SDW27926.1"/>
    </source>
</evidence>
<sequence length="305" mass="32756">MSGLTDKHTREGTPVAAAEPHPNAPSPDAPADVGGTEAQGAIPTAERPVATPRIPPGAGAAAATERGASGDRLMRFSPRPVPDAPRDRILHAAQRIFEQQGRVDVPLTEIAERAGVAPSELDWHFAAKEDLINELLRVVTRRAARVTREALKRVEREADAAGRPPALRAIVEAFCVPYFDPKNGPTLARLILRHQRRPTPWSASVVSDELDELAQAFLRALGKAAPHLSADVLRWRLYFMVSSALLATVEPILPSRVSRLATGETPQEDAARTRAELLDYLVAAFGPEPDARPPASQSASPPASP</sequence>
<dbReference type="STRING" id="356660.SAMN05444336_101582"/>
<dbReference type="EMBL" id="FNMZ01000001">
    <property type="protein sequence ID" value="SDW27926.1"/>
    <property type="molecule type" value="Genomic_DNA"/>
</dbReference>
<proteinExistence type="predicted"/>
<feature type="domain" description="HTH tetR-type" evidence="6">
    <location>
        <begin position="83"/>
        <end position="143"/>
    </location>
</feature>
<dbReference type="Pfam" id="PF00440">
    <property type="entry name" value="TetR_N"/>
    <property type="match status" value="1"/>
</dbReference>
<dbReference type="InterPro" id="IPR009057">
    <property type="entry name" value="Homeodomain-like_sf"/>
</dbReference>
<feature type="region of interest" description="Disordered" evidence="5">
    <location>
        <begin position="1"/>
        <end position="84"/>
    </location>
</feature>
<reference evidence="7 8" key="1">
    <citation type="submission" date="2016-10" db="EMBL/GenBank/DDBJ databases">
        <authorList>
            <person name="de Groot N.N."/>
        </authorList>
    </citation>
    <scope>NUCLEOTIDE SEQUENCE [LARGE SCALE GENOMIC DNA]</scope>
    <source>
        <strain evidence="7 8">DSM 17890</strain>
    </source>
</reference>
<dbReference type="OrthoDB" id="2356263at2"/>
<dbReference type="Pfam" id="PF17939">
    <property type="entry name" value="TetR_C_30"/>
    <property type="match status" value="1"/>
</dbReference>
<gene>
    <name evidence="7" type="ORF">SAMN05444336_101582</name>
</gene>
<feature type="DNA-binding region" description="H-T-H motif" evidence="4">
    <location>
        <begin position="106"/>
        <end position="125"/>
    </location>
</feature>
<dbReference type="InterPro" id="IPR050109">
    <property type="entry name" value="HTH-type_TetR-like_transc_reg"/>
</dbReference>
<evidence type="ECO:0000256" key="3">
    <source>
        <dbReference type="ARBA" id="ARBA00023163"/>
    </source>
</evidence>
<evidence type="ECO:0000256" key="4">
    <source>
        <dbReference type="PROSITE-ProRule" id="PRU00335"/>
    </source>
</evidence>
<dbReference type="PROSITE" id="PS50977">
    <property type="entry name" value="HTH_TETR_2"/>
    <property type="match status" value="1"/>
</dbReference>
<dbReference type="AlphaFoldDB" id="A0A1H2S8N1"/>
<dbReference type="InterPro" id="IPR041586">
    <property type="entry name" value="PsrA_TetR_C"/>
</dbReference>
<feature type="region of interest" description="Disordered" evidence="5">
    <location>
        <begin position="286"/>
        <end position="305"/>
    </location>
</feature>
<keyword evidence="8" id="KW-1185">Reference proteome</keyword>
<dbReference type="Gene3D" id="1.10.357.10">
    <property type="entry name" value="Tetracycline Repressor, domain 2"/>
    <property type="match status" value="1"/>
</dbReference>
<evidence type="ECO:0000259" key="6">
    <source>
        <dbReference type="PROSITE" id="PS50977"/>
    </source>
</evidence>